<dbReference type="InterPro" id="IPR016024">
    <property type="entry name" value="ARM-type_fold"/>
</dbReference>
<reference evidence="1" key="1">
    <citation type="submission" date="2016-10" db="EMBL/GenBank/DDBJ databases">
        <authorList>
            <person name="Benchimol M."/>
            <person name="Almeida L.G."/>
            <person name="Vasconcelos A.T."/>
            <person name="Perreira-Neves A."/>
            <person name="Rosa I.A."/>
            <person name="Tasca T."/>
            <person name="Bogo M.R."/>
            <person name="de Souza W."/>
        </authorList>
    </citation>
    <scope>NUCLEOTIDE SEQUENCE [LARGE SCALE GENOMIC DNA]</scope>
    <source>
        <strain evidence="1">K</strain>
    </source>
</reference>
<name>A0A1J4JBY7_9EUKA</name>
<dbReference type="EMBL" id="MLAK01001292">
    <property type="protein sequence ID" value="OHS94772.1"/>
    <property type="molecule type" value="Genomic_DNA"/>
</dbReference>
<gene>
    <name evidence="1" type="ORF">TRFO_39061</name>
</gene>
<organism evidence="1 2">
    <name type="scientific">Tritrichomonas foetus</name>
    <dbReference type="NCBI Taxonomy" id="1144522"/>
    <lineage>
        <taxon>Eukaryota</taxon>
        <taxon>Metamonada</taxon>
        <taxon>Parabasalia</taxon>
        <taxon>Tritrichomonadida</taxon>
        <taxon>Tritrichomonadidae</taxon>
        <taxon>Tritrichomonas</taxon>
    </lineage>
</organism>
<keyword evidence="2" id="KW-1185">Reference proteome</keyword>
<protein>
    <submittedName>
        <fullName evidence="1">Uncharacterized protein</fullName>
    </submittedName>
</protein>
<dbReference type="Proteomes" id="UP000179807">
    <property type="component" value="Unassembled WGS sequence"/>
</dbReference>
<dbReference type="RefSeq" id="XP_068347909.1">
    <property type="nucleotide sequence ID" value="XM_068512420.1"/>
</dbReference>
<dbReference type="GeneID" id="94847124"/>
<accession>A0A1J4JBY7</accession>
<proteinExistence type="predicted"/>
<dbReference type="SUPFAM" id="SSF48371">
    <property type="entry name" value="ARM repeat"/>
    <property type="match status" value="1"/>
</dbReference>
<dbReference type="InterPro" id="IPR011989">
    <property type="entry name" value="ARM-like"/>
</dbReference>
<sequence>MQAEIRRKDRMKNTLFRRGHNFTQSAPIPIKLIEKCFSNDENEAQYALNDLYNLVLSSDFEYFEQFCKIFPYTDFFKRIISLEPCRVRQTALLVFAACSDSDSFPYQEYLNVDILSFLFDLLDRVERDEVTASLHILSRIVMEDPSVSNYLVDQGIHDQMMLLEADENFAIMLAALSITSPQTFKSTIQLIPYCFMTKDGNTIKYALEALLSGIKIVSDFAQPILSVIVNYQSILFDFEQNEITITLFKILKRIPDLPMTFFTPILYKLMNCDTVKILVLANTILQNQQQNWKGVVDEMLCVVLQGQMMGQPYNVQKSCFQTILSYYLWDNGVNLKLTAEVVRFLDDNDVGPKCLFLLCHLLEVYPEESEIREVIESAIPVIENYAASENEDNSNIAQRLLSMIGNGPLS</sequence>
<dbReference type="AlphaFoldDB" id="A0A1J4JBY7"/>
<dbReference type="VEuPathDB" id="TrichDB:TRFO_39061"/>
<evidence type="ECO:0000313" key="1">
    <source>
        <dbReference type="EMBL" id="OHS94772.1"/>
    </source>
</evidence>
<dbReference type="Gene3D" id="1.25.10.10">
    <property type="entry name" value="Leucine-rich Repeat Variant"/>
    <property type="match status" value="1"/>
</dbReference>
<comment type="caution">
    <text evidence="1">The sequence shown here is derived from an EMBL/GenBank/DDBJ whole genome shotgun (WGS) entry which is preliminary data.</text>
</comment>
<evidence type="ECO:0000313" key="2">
    <source>
        <dbReference type="Proteomes" id="UP000179807"/>
    </source>
</evidence>